<dbReference type="AlphaFoldDB" id="A0A0H4PSH3"/>
<feature type="domain" description="DUF4139" evidence="3">
    <location>
        <begin position="217"/>
        <end position="615"/>
    </location>
</feature>
<dbReference type="PANTHER" id="PTHR31005">
    <property type="entry name" value="DUF4139 DOMAIN-CONTAINING PROTEIN"/>
    <property type="match status" value="1"/>
</dbReference>
<dbReference type="RefSeq" id="WP_048641604.1">
    <property type="nucleotide sequence ID" value="NZ_CP012040.1"/>
</dbReference>
<evidence type="ECO:0000259" key="4">
    <source>
        <dbReference type="Pfam" id="PF13600"/>
    </source>
</evidence>
<dbReference type="Gene3D" id="2.60.40.1120">
    <property type="entry name" value="Carboxypeptidase-like, regulatory domain"/>
    <property type="match status" value="1"/>
</dbReference>
<feature type="coiled-coil region" evidence="1">
    <location>
        <begin position="174"/>
        <end position="201"/>
    </location>
</feature>
<dbReference type="Pfam" id="PF13715">
    <property type="entry name" value="CarbopepD_reg_2"/>
    <property type="match status" value="1"/>
</dbReference>
<evidence type="ECO:0000256" key="2">
    <source>
        <dbReference type="SAM" id="SignalP"/>
    </source>
</evidence>
<dbReference type="EMBL" id="CP012040">
    <property type="protein sequence ID" value="AKP51247.1"/>
    <property type="molecule type" value="Genomic_DNA"/>
</dbReference>
<dbReference type="Pfam" id="PF13598">
    <property type="entry name" value="DUF4139"/>
    <property type="match status" value="1"/>
</dbReference>
<name>A0A0H4PSH3_9BACT</name>
<dbReference type="Proteomes" id="UP000036520">
    <property type="component" value="Chromosome"/>
</dbReference>
<evidence type="ECO:0008006" key="7">
    <source>
        <dbReference type="Google" id="ProtNLM"/>
    </source>
</evidence>
<keyword evidence="6" id="KW-1185">Reference proteome</keyword>
<reference evidence="5 6" key="1">
    <citation type="submission" date="2015-07" db="EMBL/GenBank/DDBJ databases">
        <authorList>
            <person name="Kim K.M."/>
        </authorList>
    </citation>
    <scope>NUCLEOTIDE SEQUENCE [LARGE SCALE GENOMIC DNA]</scope>
    <source>
        <strain evidence="5 6">KCTC 12363</strain>
    </source>
</reference>
<organism evidence="5 6">
    <name type="scientific">Cyclobacterium amurskyense</name>
    <dbReference type="NCBI Taxonomy" id="320787"/>
    <lineage>
        <taxon>Bacteria</taxon>
        <taxon>Pseudomonadati</taxon>
        <taxon>Bacteroidota</taxon>
        <taxon>Cytophagia</taxon>
        <taxon>Cytophagales</taxon>
        <taxon>Cyclobacteriaceae</taxon>
        <taxon>Cyclobacterium</taxon>
    </lineage>
</organism>
<dbReference type="OrthoDB" id="634585at2"/>
<dbReference type="PATRIC" id="fig|320787.5.peg.1996"/>
<dbReference type="InterPro" id="IPR011935">
    <property type="entry name" value="CHP02231"/>
</dbReference>
<dbReference type="KEGG" id="camu:CA2015_1814"/>
<evidence type="ECO:0000313" key="5">
    <source>
        <dbReference type="EMBL" id="AKP51247.1"/>
    </source>
</evidence>
<dbReference type="NCBIfam" id="TIGR02231">
    <property type="entry name" value="mucoidy inhibitor MuiA family protein"/>
    <property type="match status" value="2"/>
</dbReference>
<keyword evidence="1" id="KW-0175">Coiled coil</keyword>
<sequence>MKALSILLFFLVYNQSFAQEIPEKEVKSKVVEATVFLKGAQVLRKETVQLTKGESIVKFTNLSPFIAPKSIQLKAGDELTVLGINHQQNFLDKSVRSEELLKLDKDLEQINEKIELENTFLSIAQEEITFLQTNRLIGGKNETLNVATLKQAAEYYGNQLTALKLQTIERNSTIKKLLEEKNNLQNQINSLAGEKEFATGEVLVRVAAKVPGSYSFELSYLVDNAGWFPSYDIRAKDINSPVSLHYKANVRQDTKVDWDNIKLTFSSAEPSVSGVAPELRPYLLNYNTAPPRYSQTTGAVTGKVMDAEGIGLPGVNINVSGTTIGTVSDFDGNYSITLPNNASQLTYSYIGYVSQSRPIRAEVMNVVMKEDQVALDEIVVTGYGISKRLKGKSEGIEANFDVDDAQELQSQPLPMAQVENQTSINFEINTPYSIQSDSKNYTVDMVTYELPAFYQYFAVPKVSNTAYLIAGITNWEQYQLLEGEANVFFEQTFVGKSLLDVRYATDTLEISLGRDKMVTIEREKESDFTEKSFLGNKKTASRLWKTTIKNNKSQPVSMVVLDQVPVSTLEEIEVEVQSLSGGKHDVKTGEIKWEFKLAPSDTKLLELKYEVKYPRNKNLVIE</sequence>
<dbReference type="SUPFAM" id="SSF49464">
    <property type="entry name" value="Carboxypeptidase regulatory domain-like"/>
    <property type="match status" value="1"/>
</dbReference>
<feature type="signal peptide" evidence="2">
    <location>
        <begin position="1"/>
        <end position="18"/>
    </location>
</feature>
<dbReference type="InterPro" id="IPR037291">
    <property type="entry name" value="DUF4139"/>
</dbReference>
<feature type="domain" description="DUF4140" evidence="4">
    <location>
        <begin position="33"/>
        <end position="131"/>
    </location>
</feature>
<dbReference type="PANTHER" id="PTHR31005:SF8">
    <property type="entry name" value="DUF4139 DOMAIN-CONTAINING PROTEIN"/>
    <property type="match status" value="1"/>
</dbReference>
<keyword evidence="2" id="KW-0732">Signal</keyword>
<accession>A0A0H4PSH3</accession>
<dbReference type="InterPro" id="IPR025554">
    <property type="entry name" value="DUF4140"/>
</dbReference>
<proteinExistence type="predicted"/>
<dbReference type="InterPro" id="IPR008969">
    <property type="entry name" value="CarboxyPept-like_regulatory"/>
</dbReference>
<gene>
    <name evidence="5" type="ORF">CA2015_1814</name>
</gene>
<evidence type="ECO:0000256" key="1">
    <source>
        <dbReference type="SAM" id="Coils"/>
    </source>
</evidence>
<evidence type="ECO:0000259" key="3">
    <source>
        <dbReference type="Pfam" id="PF13598"/>
    </source>
</evidence>
<dbReference type="Pfam" id="PF13600">
    <property type="entry name" value="DUF4140"/>
    <property type="match status" value="1"/>
</dbReference>
<evidence type="ECO:0000313" key="6">
    <source>
        <dbReference type="Proteomes" id="UP000036520"/>
    </source>
</evidence>
<protein>
    <recommendedName>
        <fullName evidence="7">TonB-dependent receptor</fullName>
    </recommendedName>
</protein>
<feature type="chain" id="PRO_5005208869" description="TonB-dependent receptor" evidence="2">
    <location>
        <begin position="19"/>
        <end position="622"/>
    </location>
</feature>